<dbReference type="EMBL" id="CM039439">
    <property type="protein sequence ID" value="KAI4296635.1"/>
    <property type="molecule type" value="Genomic_DNA"/>
</dbReference>
<evidence type="ECO:0000313" key="1">
    <source>
        <dbReference type="EMBL" id="KAI4296635.1"/>
    </source>
</evidence>
<organism evidence="1 2">
    <name type="scientific">Bauhinia variegata</name>
    <name type="common">Purple orchid tree</name>
    <name type="synonym">Phanera variegata</name>
    <dbReference type="NCBI Taxonomy" id="167791"/>
    <lineage>
        <taxon>Eukaryota</taxon>
        <taxon>Viridiplantae</taxon>
        <taxon>Streptophyta</taxon>
        <taxon>Embryophyta</taxon>
        <taxon>Tracheophyta</taxon>
        <taxon>Spermatophyta</taxon>
        <taxon>Magnoliopsida</taxon>
        <taxon>eudicotyledons</taxon>
        <taxon>Gunneridae</taxon>
        <taxon>Pentapetalae</taxon>
        <taxon>rosids</taxon>
        <taxon>fabids</taxon>
        <taxon>Fabales</taxon>
        <taxon>Fabaceae</taxon>
        <taxon>Cercidoideae</taxon>
        <taxon>Cercideae</taxon>
        <taxon>Bauhiniinae</taxon>
        <taxon>Bauhinia</taxon>
    </lineage>
</organism>
<name>A0ACB9KHE1_BAUVA</name>
<reference evidence="1 2" key="1">
    <citation type="journal article" date="2022" name="DNA Res.">
        <title>Chromosomal-level genome assembly of the orchid tree Bauhinia variegata (Leguminosae; Cercidoideae) supports the allotetraploid origin hypothesis of Bauhinia.</title>
        <authorList>
            <person name="Zhong Y."/>
            <person name="Chen Y."/>
            <person name="Zheng D."/>
            <person name="Pang J."/>
            <person name="Liu Y."/>
            <person name="Luo S."/>
            <person name="Meng S."/>
            <person name="Qian L."/>
            <person name="Wei D."/>
            <person name="Dai S."/>
            <person name="Zhou R."/>
        </authorList>
    </citation>
    <scope>NUCLEOTIDE SEQUENCE [LARGE SCALE GENOMIC DNA]</scope>
    <source>
        <strain evidence="1">BV-YZ2020</strain>
    </source>
</reference>
<gene>
    <name evidence="1" type="ORF">L6164_036580</name>
</gene>
<sequence length="316" mass="36225">MGFILPIKVFLISTMVLFTALGMKFCIPLITDFLSMNVLLVWSFFQLCLKPPYIYVVFNGIIITIAAYSRFHHHSVDDPKKEEPVPEPKLPVVPVYEFKTQPEIHSELVIAEPQVLPEQGEDTPVVEAKAIVVNGTVAVEEDEDGKEIEDRAVSSTWTQIKRMDSPEFPSEYLSRAERPLVSARFSHRKPLKASPEGVKALKVSKQKRQETLENTWKAMTEGRAMPLSRHMKKCDTWENRGSTDPLETNSVNKSENFKDRTNQPASTMAASSPLKLRKEPSPSQDELNRRVEAFIRKFNEEMRLQRQQSLNRYMEM</sequence>
<comment type="caution">
    <text evidence="1">The sequence shown here is derived from an EMBL/GenBank/DDBJ whole genome shotgun (WGS) entry which is preliminary data.</text>
</comment>
<proteinExistence type="predicted"/>
<protein>
    <submittedName>
        <fullName evidence="1">Uncharacterized protein</fullName>
    </submittedName>
</protein>
<evidence type="ECO:0000313" key="2">
    <source>
        <dbReference type="Proteomes" id="UP000828941"/>
    </source>
</evidence>
<accession>A0ACB9KHE1</accession>
<keyword evidence="2" id="KW-1185">Reference proteome</keyword>
<dbReference type="Proteomes" id="UP000828941">
    <property type="component" value="Chromosome 14"/>
</dbReference>